<evidence type="ECO:0000256" key="1">
    <source>
        <dbReference type="SAM" id="MobiDB-lite"/>
    </source>
</evidence>
<feature type="compositionally biased region" description="Polar residues" evidence="1">
    <location>
        <begin position="82"/>
        <end position="91"/>
    </location>
</feature>
<name>A0A1F8BL84_9BACT</name>
<comment type="caution">
    <text evidence="2">The sequence shown here is derived from an EMBL/GenBank/DDBJ whole genome shotgun (WGS) entry which is preliminary data.</text>
</comment>
<sequence length="210" mass="22810">MQERLLEKIVLKIPGVRRVVDAPYDQGRRDFMQRSIATVGAVARFTPTAALLVKTAEYLPGCSPLEDELLERAREIEEAKNKSTTASNSGGTDPGDENVIHTGGDFDVSTGTSQEQELAGIELKEETLRINPVDGVNTEFTTVSESGDIFNCREFNPGSREVGLQCTDASGNSVDLSLVPISITKQETVDTSRTDGNFTVTELLVTLFKP</sequence>
<evidence type="ECO:0000313" key="2">
    <source>
        <dbReference type="EMBL" id="OGM64429.1"/>
    </source>
</evidence>
<reference evidence="2 3" key="1">
    <citation type="journal article" date="2016" name="Nat. Commun.">
        <title>Thousands of microbial genomes shed light on interconnected biogeochemical processes in an aquifer system.</title>
        <authorList>
            <person name="Anantharaman K."/>
            <person name="Brown C.T."/>
            <person name="Hug L.A."/>
            <person name="Sharon I."/>
            <person name="Castelle C.J."/>
            <person name="Probst A.J."/>
            <person name="Thomas B.C."/>
            <person name="Singh A."/>
            <person name="Wilkins M.J."/>
            <person name="Karaoz U."/>
            <person name="Brodie E.L."/>
            <person name="Williams K.H."/>
            <person name="Hubbard S.S."/>
            <person name="Banfield J.F."/>
        </authorList>
    </citation>
    <scope>NUCLEOTIDE SEQUENCE [LARGE SCALE GENOMIC DNA]</scope>
</reference>
<feature type="region of interest" description="Disordered" evidence="1">
    <location>
        <begin position="78"/>
        <end position="99"/>
    </location>
</feature>
<gene>
    <name evidence="2" type="ORF">A2893_00990</name>
</gene>
<dbReference type="EMBL" id="MGHH01000010">
    <property type="protein sequence ID" value="OGM64429.1"/>
    <property type="molecule type" value="Genomic_DNA"/>
</dbReference>
<organism evidence="2 3">
    <name type="scientific">Candidatus Woesebacteria bacterium RIFCSPLOWO2_01_FULL_39_25</name>
    <dbReference type="NCBI Taxonomy" id="1802521"/>
    <lineage>
        <taxon>Bacteria</taxon>
        <taxon>Candidatus Woeseibacteriota</taxon>
    </lineage>
</organism>
<evidence type="ECO:0000313" key="3">
    <source>
        <dbReference type="Proteomes" id="UP000176725"/>
    </source>
</evidence>
<dbReference type="AlphaFoldDB" id="A0A1F8BL84"/>
<dbReference type="Proteomes" id="UP000176725">
    <property type="component" value="Unassembled WGS sequence"/>
</dbReference>
<accession>A0A1F8BL84</accession>
<dbReference type="STRING" id="1802521.A2893_00990"/>
<protein>
    <submittedName>
        <fullName evidence="2">Uncharacterized protein</fullName>
    </submittedName>
</protein>
<proteinExistence type="predicted"/>